<organism evidence="9 10">
    <name type="scientific">Haloactinopolyspora alba</name>
    <dbReference type="NCBI Taxonomy" id="648780"/>
    <lineage>
        <taxon>Bacteria</taxon>
        <taxon>Bacillati</taxon>
        <taxon>Actinomycetota</taxon>
        <taxon>Actinomycetes</taxon>
        <taxon>Jiangellales</taxon>
        <taxon>Jiangellaceae</taxon>
        <taxon>Haloactinopolyspora</taxon>
    </lineage>
</organism>
<protein>
    <submittedName>
        <fullName evidence="9">Type IV secretory pathway TraG/TraD family ATPase VirD4</fullName>
    </submittedName>
</protein>
<accession>A0A2P8EFG5</accession>
<evidence type="ECO:0000256" key="2">
    <source>
        <dbReference type="ARBA" id="ARBA00022475"/>
    </source>
</evidence>
<reference evidence="9 10" key="1">
    <citation type="submission" date="2018-03" db="EMBL/GenBank/DDBJ databases">
        <title>Genomic Encyclopedia of Archaeal and Bacterial Type Strains, Phase II (KMG-II): from individual species to whole genera.</title>
        <authorList>
            <person name="Goeker M."/>
        </authorList>
    </citation>
    <scope>NUCLEOTIDE SEQUENCE [LARGE SCALE GENOMIC DNA]</scope>
    <source>
        <strain evidence="9 10">DSM 45211</strain>
    </source>
</reference>
<comment type="subcellular location">
    <subcellularLocation>
        <location evidence="1">Cell membrane</location>
        <topology evidence="1">Multi-pass membrane protein</topology>
    </subcellularLocation>
</comment>
<feature type="transmembrane region" description="Helical" evidence="7">
    <location>
        <begin position="78"/>
        <end position="101"/>
    </location>
</feature>
<proteinExistence type="predicted"/>
<evidence type="ECO:0000256" key="3">
    <source>
        <dbReference type="ARBA" id="ARBA00022692"/>
    </source>
</evidence>
<keyword evidence="5 7" id="KW-0472">Membrane</keyword>
<evidence type="ECO:0000313" key="10">
    <source>
        <dbReference type="Proteomes" id="UP000243528"/>
    </source>
</evidence>
<evidence type="ECO:0000256" key="6">
    <source>
        <dbReference type="SAM" id="MobiDB-lite"/>
    </source>
</evidence>
<feature type="region of interest" description="Disordered" evidence="6">
    <location>
        <begin position="514"/>
        <end position="533"/>
    </location>
</feature>
<dbReference type="InterPro" id="IPR051539">
    <property type="entry name" value="T4SS-coupling_protein"/>
</dbReference>
<dbReference type="EMBL" id="PYGE01000001">
    <property type="protein sequence ID" value="PSL08174.1"/>
    <property type="molecule type" value="Genomic_DNA"/>
</dbReference>
<keyword evidence="2" id="KW-1003">Cell membrane</keyword>
<dbReference type="OrthoDB" id="226701at2"/>
<dbReference type="PANTHER" id="PTHR37937:SF1">
    <property type="entry name" value="CONJUGATIVE TRANSFER: DNA TRANSPORT"/>
    <property type="match status" value="1"/>
</dbReference>
<sequence>MASEPTERDRDAPAVIALILATLAAGLVLALVWCGAALSALATGHPAPPFTAGGAWGAIRHPAAPEAAWGTPMPAAGLVWSATGIITALVVATVVTAVLAWRRRHGGTAGARTGYPDGTAERRDVARVAGRAALMARASRLRPSLDNPQPGEVGHRLGCSRGVDVYSTVEDSRIILGPPRSGKGLHLVIPMILDAPGAVVTTSTRPDNITATLTARQQVGPVAVFDPQQLAPGIPGGLRWSPVRGCEEAQTAMVRARGLASASEIGGKGVENGGFWQGQTEAALRGMLHAAALDNRGAADLYRWSIDPVAALEAVRVLTDHPRAATGWAAALEAAATADERTRDSIWLGVRQALGSLAAPHVLDAVSPGPGEQFDPAEFLTSRGTLYLLGTATGAGNAAPLISAFIEDMVETARKLAAAAPAARLDPPLSLVLDEIGNLVPLNSLPTLMSEGGGTGLVTTAVFQSLAQLRAGWGDDTAHTIWESAIAKIILGGASTSKDLQDLATLIGERDDETVSLSRSTGRGDKSRSRQTSLRRVPILDTAALRTLPFGTGVLMLRSAAPIMLDLTAWTSRDDADRIDTNRREVETRIGDAFAAQAGTTATTTSEQVTT</sequence>
<evidence type="ECO:0000259" key="8">
    <source>
        <dbReference type="Pfam" id="PF12696"/>
    </source>
</evidence>
<dbReference type="InterPro" id="IPR027417">
    <property type="entry name" value="P-loop_NTPase"/>
</dbReference>
<dbReference type="Pfam" id="PF12696">
    <property type="entry name" value="TraG-D_C"/>
    <property type="match status" value="1"/>
</dbReference>
<keyword evidence="4 7" id="KW-1133">Transmembrane helix</keyword>
<keyword evidence="3 7" id="KW-0812">Transmembrane</keyword>
<name>A0A2P8EFG5_9ACTN</name>
<evidence type="ECO:0000256" key="7">
    <source>
        <dbReference type="SAM" id="Phobius"/>
    </source>
</evidence>
<dbReference type="InterPro" id="IPR032689">
    <property type="entry name" value="TraG-D_C"/>
</dbReference>
<evidence type="ECO:0000256" key="5">
    <source>
        <dbReference type="ARBA" id="ARBA00023136"/>
    </source>
</evidence>
<gene>
    <name evidence="9" type="ORF">CLV30_101141</name>
</gene>
<feature type="domain" description="TraD/TraG TraM recognition site" evidence="8">
    <location>
        <begin position="428"/>
        <end position="549"/>
    </location>
</feature>
<evidence type="ECO:0000256" key="1">
    <source>
        <dbReference type="ARBA" id="ARBA00004651"/>
    </source>
</evidence>
<dbReference type="SUPFAM" id="SSF52540">
    <property type="entry name" value="P-loop containing nucleoside triphosphate hydrolases"/>
    <property type="match status" value="1"/>
</dbReference>
<dbReference type="RefSeq" id="WP_106535261.1">
    <property type="nucleotide sequence ID" value="NZ_ML142897.1"/>
</dbReference>
<dbReference type="AlphaFoldDB" id="A0A2P8EFG5"/>
<keyword evidence="10" id="KW-1185">Reference proteome</keyword>
<evidence type="ECO:0000313" key="9">
    <source>
        <dbReference type="EMBL" id="PSL08174.1"/>
    </source>
</evidence>
<dbReference type="Proteomes" id="UP000243528">
    <property type="component" value="Unassembled WGS sequence"/>
</dbReference>
<feature type="transmembrane region" description="Helical" evidence="7">
    <location>
        <begin position="12"/>
        <end position="41"/>
    </location>
</feature>
<dbReference type="CDD" id="cd01127">
    <property type="entry name" value="TrwB_TraG_TraD_VirD4"/>
    <property type="match status" value="1"/>
</dbReference>
<dbReference type="GO" id="GO:0005886">
    <property type="term" value="C:plasma membrane"/>
    <property type="evidence" value="ECO:0007669"/>
    <property type="project" value="UniProtKB-SubCell"/>
</dbReference>
<dbReference type="PANTHER" id="PTHR37937">
    <property type="entry name" value="CONJUGATIVE TRANSFER: DNA TRANSPORT"/>
    <property type="match status" value="1"/>
</dbReference>
<dbReference type="Gene3D" id="3.40.50.300">
    <property type="entry name" value="P-loop containing nucleotide triphosphate hydrolases"/>
    <property type="match status" value="1"/>
</dbReference>
<comment type="caution">
    <text evidence="9">The sequence shown here is derived from an EMBL/GenBank/DDBJ whole genome shotgun (WGS) entry which is preliminary data.</text>
</comment>
<evidence type="ECO:0000256" key="4">
    <source>
        <dbReference type="ARBA" id="ARBA00022989"/>
    </source>
</evidence>